<evidence type="ECO:0000256" key="1">
    <source>
        <dbReference type="SAM" id="MobiDB-lite"/>
    </source>
</evidence>
<keyword evidence="3" id="KW-1185">Reference proteome</keyword>
<evidence type="ECO:0000313" key="3">
    <source>
        <dbReference type="Proteomes" id="UP000887116"/>
    </source>
</evidence>
<name>A0A8X6IV59_TRICU</name>
<dbReference type="Proteomes" id="UP000887116">
    <property type="component" value="Unassembled WGS sequence"/>
</dbReference>
<proteinExistence type="predicted"/>
<sequence>MPKEKSNLSKNTRKAKNQRLQLGNESELVSESRLTNCGLRKSMYRSKECCSERNERLQLDIESVIHC</sequence>
<protein>
    <submittedName>
        <fullName evidence="2">Uncharacterized protein</fullName>
    </submittedName>
</protein>
<organism evidence="2 3">
    <name type="scientific">Trichonephila clavata</name>
    <name type="common">Joro spider</name>
    <name type="synonym">Nephila clavata</name>
    <dbReference type="NCBI Taxonomy" id="2740835"/>
    <lineage>
        <taxon>Eukaryota</taxon>
        <taxon>Metazoa</taxon>
        <taxon>Ecdysozoa</taxon>
        <taxon>Arthropoda</taxon>
        <taxon>Chelicerata</taxon>
        <taxon>Arachnida</taxon>
        <taxon>Araneae</taxon>
        <taxon>Araneomorphae</taxon>
        <taxon>Entelegynae</taxon>
        <taxon>Araneoidea</taxon>
        <taxon>Nephilidae</taxon>
        <taxon>Trichonephila</taxon>
    </lineage>
</organism>
<dbReference type="AlphaFoldDB" id="A0A8X6IV59"/>
<comment type="caution">
    <text evidence="2">The sequence shown here is derived from an EMBL/GenBank/DDBJ whole genome shotgun (WGS) entry which is preliminary data.</text>
</comment>
<evidence type="ECO:0000313" key="2">
    <source>
        <dbReference type="EMBL" id="GFR29059.1"/>
    </source>
</evidence>
<dbReference type="EMBL" id="BMAO01009167">
    <property type="protein sequence ID" value="GFR29059.1"/>
    <property type="molecule type" value="Genomic_DNA"/>
</dbReference>
<reference evidence="2" key="1">
    <citation type="submission" date="2020-07" db="EMBL/GenBank/DDBJ databases">
        <title>Multicomponent nature underlies the extraordinary mechanical properties of spider dragline silk.</title>
        <authorList>
            <person name="Kono N."/>
            <person name="Nakamura H."/>
            <person name="Mori M."/>
            <person name="Yoshida Y."/>
            <person name="Ohtoshi R."/>
            <person name="Malay A.D."/>
            <person name="Moran D.A.P."/>
            <person name="Tomita M."/>
            <person name="Numata K."/>
            <person name="Arakawa K."/>
        </authorList>
    </citation>
    <scope>NUCLEOTIDE SEQUENCE</scope>
</reference>
<accession>A0A8X6IV59</accession>
<feature type="region of interest" description="Disordered" evidence="1">
    <location>
        <begin position="1"/>
        <end position="26"/>
    </location>
</feature>
<gene>
    <name evidence="2" type="ORF">TNCT_128791</name>
</gene>